<dbReference type="RefSeq" id="WP_154416772.1">
    <property type="nucleotide sequence ID" value="NZ_VUNS01000001.1"/>
</dbReference>
<dbReference type="AlphaFoldDB" id="A0A844FZE0"/>
<dbReference type="EMBL" id="VUNS01000001">
    <property type="protein sequence ID" value="MST95728.1"/>
    <property type="molecule type" value="Genomic_DNA"/>
</dbReference>
<keyword evidence="2" id="KW-1185">Reference proteome</keyword>
<name>A0A844FZE0_9BACT</name>
<evidence type="ECO:0000313" key="1">
    <source>
        <dbReference type="EMBL" id="MST95728.1"/>
    </source>
</evidence>
<comment type="caution">
    <text evidence="1">The sequence shown here is derived from an EMBL/GenBank/DDBJ whole genome shotgun (WGS) entry which is preliminary data.</text>
</comment>
<accession>A0A844FZE0</accession>
<dbReference type="Proteomes" id="UP000435649">
    <property type="component" value="Unassembled WGS sequence"/>
</dbReference>
<sequence>MPKITSSRYIEAMTPWLDKLPEYLRQCEFDPSLSCYGTGESAHWPTQSNCNVFAALAVLSEAPELPEKQRLELRGTALSLLRYAMATHVTGRIPATDGKSWGHHWISVLGLERMSHGVNAIREHLTEGDCTALRNLMISESDWLLDEYPVEADMLGNSGRNKPESNIWNGGILLRTALDYPDAPRAAEYREKATKFLLNGLSHPLDAADETRYNGRPAREYHVGFNFTPNWSLDHHWYLNVGYMVICLSNLAMLHFYCRERGFEPPPELYRHADDLWRLVKACTFRDGRLLRIGGDTRARYTYCQNYAIPMWLFAADALGDRDAAEFEKGWLDIVRREAAANGDGGFYSRRLAQIAGVSYYYFTRLESDAVLCLSYGAYWRRKFALPDDSPEFPVNPPFSWQDEYHGATFLRDGNAARSFVWHAAQGPAGVCVPADRSDMAEWQNNLRGEIRSSCTPQSTHGRSSHTLFPGGFLNSGVSEWEERNPQGEGEGVYAYARHRTACAALPDGKTMLFLEYAVMTKEATIDEIKGMSLKMPNDLFNGGKRVYRAPGNVEIELPGNPGSTDSRTVSSDRLSIDGALNVYSLYGSDTLTIRRPASREIVIHRKNGPWMYSLYADEICNTYRSGCGRVRPGTVVLDGGYAVAAGGELETPVFRRLPQNGLLRMVEFRNESGRWLFAANFGEEAAAPQLPAGAALLAGSLKPGRAALWQL</sequence>
<gene>
    <name evidence="1" type="ORF">FYJ85_01530</name>
</gene>
<organism evidence="1 2">
    <name type="scientific">Victivallis lenta</name>
    <dbReference type="NCBI Taxonomy" id="2606640"/>
    <lineage>
        <taxon>Bacteria</taxon>
        <taxon>Pseudomonadati</taxon>
        <taxon>Lentisphaerota</taxon>
        <taxon>Lentisphaeria</taxon>
        <taxon>Victivallales</taxon>
        <taxon>Victivallaceae</taxon>
        <taxon>Victivallis</taxon>
    </lineage>
</organism>
<evidence type="ECO:0000313" key="2">
    <source>
        <dbReference type="Proteomes" id="UP000435649"/>
    </source>
</evidence>
<proteinExistence type="predicted"/>
<evidence type="ECO:0008006" key="3">
    <source>
        <dbReference type="Google" id="ProtNLM"/>
    </source>
</evidence>
<protein>
    <recommendedName>
        <fullName evidence="3">Heparinase II/III-like protein</fullName>
    </recommendedName>
</protein>
<reference evidence="1 2" key="1">
    <citation type="submission" date="2019-08" db="EMBL/GenBank/DDBJ databases">
        <title>In-depth cultivation of the pig gut microbiome towards novel bacterial diversity and tailored functional studies.</title>
        <authorList>
            <person name="Wylensek D."/>
            <person name="Hitch T.C.A."/>
            <person name="Clavel T."/>
        </authorList>
    </citation>
    <scope>NUCLEOTIDE SEQUENCE [LARGE SCALE GENOMIC DNA]</scope>
    <source>
        <strain evidence="1 2">BBE-744-WT-12</strain>
    </source>
</reference>